<dbReference type="SMART" id="SM00320">
    <property type="entry name" value="WD40"/>
    <property type="match status" value="12"/>
</dbReference>
<keyword evidence="5 9" id="KW-0853">WD repeat</keyword>
<evidence type="ECO:0000259" key="11">
    <source>
        <dbReference type="Pfam" id="PF24780"/>
    </source>
</evidence>
<evidence type="ECO:0000256" key="5">
    <source>
        <dbReference type="ARBA" id="ARBA00022574"/>
    </source>
</evidence>
<feature type="region of interest" description="Disordered" evidence="10">
    <location>
        <begin position="1160"/>
        <end position="1179"/>
    </location>
</feature>
<evidence type="ECO:0000256" key="8">
    <source>
        <dbReference type="ARBA" id="ARBA00023242"/>
    </source>
</evidence>
<dbReference type="InterPro" id="IPR001680">
    <property type="entry name" value="WD40_rpt"/>
</dbReference>
<feature type="domain" description="MABP1/WRD62 coiled-coil" evidence="13">
    <location>
        <begin position="1379"/>
        <end position="1494"/>
    </location>
</feature>
<dbReference type="PANTHER" id="PTHR44813:SF1">
    <property type="entry name" value="MITOGEN-ACTIVATED PROTEIN KINASE-BINDING PROTEIN 1"/>
    <property type="match status" value="1"/>
</dbReference>
<keyword evidence="8" id="KW-0539">Nucleus</keyword>
<evidence type="ECO:0000256" key="3">
    <source>
        <dbReference type="ARBA" id="ARBA00022490"/>
    </source>
</evidence>
<dbReference type="Pfam" id="PF24795">
    <property type="entry name" value="WDR62-MABP1_CC"/>
    <property type="match status" value="1"/>
</dbReference>
<keyword evidence="7" id="KW-0206">Cytoskeleton</keyword>
<dbReference type="PROSITE" id="PS50082">
    <property type="entry name" value="WD_REPEATS_2"/>
    <property type="match status" value="2"/>
</dbReference>
<evidence type="ECO:0000313" key="14">
    <source>
        <dbReference type="Ensembl" id="ENSAPLP00020001417.1"/>
    </source>
</evidence>
<evidence type="ECO:0000256" key="10">
    <source>
        <dbReference type="SAM" id="MobiDB-lite"/>
    </source>
</evidence>
<dbReference type="Gene3D" id="2.130.10.10">
    <property type="entry name" value="YVTN repeat-like/Quinoprotein amine dehydrogenase"/>
    <property type="match status" value="3"/>
</dbReference>
<dbReference type="Pfam" id="PF24782">
    <property type="entry name" value="WD40_MABP1-WDR62_2nd"/>
    <property type="match status" value="1"/>
</dbReference>
<dbReference type="GO" id="GO:0005634">
    <property type="term" value="C:nucleus"/>
    <property type="evidence" value="ECO:0007669"/>
    <property type="project" value="UniProtKB-SubCell"/>
</dbReference>
<name>A0A8B9QS21_ANAPL</name>
<dbReference type="InterPro" id="IPR056162">
    <property type="entry name" value="WD40_MABP1-WDR62_2nd"/>
</dbReference>
<feature type="region of interest" description="Disordered" evidence="10">
    <location>
        <begin position="1447"/>
        <end position="1474"/>
    </location>
</feature>
<dbReference type="InterPro" id="IPR036322">
    <property type="entry name" value="WD40_repeat_dom_sf"/>
</dbReference>
<dbReference type="Ensembl" id="ENSAPLT00020001517.1">
    <property type="protein sequence ID" value="ENSAPLP00020001417.1"/>
    <property type="gene ID" value="ENSAPLG00020000999.1"/>
</dbReference>
<feature type="region of interest" description="Disordered" evidence="10">
    <location>
        <begin position="772"/>
        <end position="795"/>
    </location>
</feature>
<evidence type="ECO:0000259" key="12">
    <source>
        <dbReference type="Pfam" id="PF24782"/>
    </source>
</evidence>
<evidence type="ECO:0000256" key="2">
    <source>
        <dbReference type="ARBA" id="ARBA00004647"/>
    </source>
</evidence>
<dbReference type="GO" id="GO:0043124">
    <property type="term" value="P:negative regulation of canonical NF-kappaB signal transduction"/>
    <property type="evidence" value="ECO:0007669"/>
    <property type="project" value="TreeGrafter"/>
</dbReference>
<reference evidence="14" key="3">
    <citation type="submission" date="2025-09" db="UniProtKB">
        <authorList>
            <consortium name="Ensembl"/>
        </authorList>
    </citation>
    <scope>IDENTIFICATION</scope>
</reference>
<dbReference type="Pfam" id="PF24780">
    <property type="entry name" value="WD40_MABP1-WDR62_1st"/>
    <property type="match status" value="1"/>
</dbReference>
<keyword evidence="6" id="KW-0677">Repeat</keyword>
<reference evidence="14" key="1">
    <citation type="submission" date="2019-08" db="EMBL/GenBank/DDBJ databases">
        <title>Three high-quality genomes provides insights into domestication of ducks.</title>
        <authorList>
            <person name="Hou Z.C."/>
            <person name="Zhu F."/>
            <person name="Yin Z.T."/>
            <person name="Zhang F."/>
        </authorList>
    </citation>
    <scope>NUCLEOTIDE SEQUENCE [LARGE SCALE GENOMIC DNA]</scope>
</reference>
<dbReference type="PANTHER" id="PTHR44813">
    <property type="entry name" value="MITOGEN-ACTIVATED PROTEIN KINASE-BINDING PROTEIN 1"/>
    <property type="match status" value="1"/>
</dbReference>
<feature type="repeat" description="WD" evidence="9">
    <location>
        <begin position="409"/>
        <end position="431"/>
    </location>
</feature>
<keyword evidence="4" id="KW-0597">Phosphoprotein</keyword>
<dbReference type="FunFam" id="2.130.10.10:FF:000124">
    <property type="entry name" value="WD repeat-containing protein 62 isoform 1"/>
    <property type="match status" value="1"/>
</dbReference>
<dbReference type="FunFam" id="2.130.10.10:FF:000046">
    <property type="entry name" value="WD repeat-containing protein 62 isoform 1"/>
    <property type="match status" value="1"/>
</dbReference>
<feature type="region of interest" description="Disordered" evidence="10">
    <location>
        <begin position="1224"/>
        <end position="1310"/>
    </location>
</feature>
<protein>
    <submittedName>
        <fullName evidence="14">Mitogen-activated protein kinase binding protein 1</fullName>
    </submittedName>
</protein>
<feature type="domain" description="MABP1/WDR62 second WD40" evidence="12">
    <location>
        <begin position="387"/>
        <end position="730"/>
    </location>
</feature>
<feature type="compositionally biased region" description="Polar residues" evidence="10">
    <location>
        <begin position="1235"/>
        <end position="1254"/>
    </location>
</feature>
<feature type="compositionally biased region" description="Low complexity" evidence="10">
    <location>
        <begin position="877"/>
        <end position="893"/>
    </location>
</feature>
<dbReference type="GO" id="GO:0000922">
    <property type="term" value="C:spindle pole"/>
    <property type="evidence" value="ECO:0007669"/>
    <property type="project" value="UniProtKB-SubCell"/>
</dbReference>
<dbReference type="InterPro" id="IPR055292">
    <property type="entry name" value="MABP1"/>
</dbReference>
<accession>A0A8B9QS21</accession>
<evidence type="ECO:0000256" key="7">
    <source>
        <dbReference type="ARBA" id="ARBA00023212"/>
    </source>
</evidence>
<dbReference type="GO" id="GO:0005737">
    <property type="term" value="C:cytoplasm"/>
    <property type="evidence" value="ECO:0007669"/>
    <property type="project" value="TreeGrafter"/>
</dbReference>
<dbReference type="SUPFAM" id="SSF50978">
    <property type="entry name" value="WD40 repeat-like"/>
    <property type="match status" value="1"/>
</dbReference>
<feature type="compositionally biased region" description="Acidic residues" evidence="10">
    <location>
        <begin position="784"/>
        <end position="795"/>
    </location>
</feature>
<dbReference type="Proteomes" id="UP000694400">
    <property type="component" value="Chromosome 5"/>
</dbReference>
<dbReference type="InterPro" id="IPR056161">
    <property type="entry name" value="WD40_MABP1-WDR62_1st"/>
</dbReference>
<dbReference type="FunFam" id="2.130.10.10:FF:000091">
    <property type="entry name" value="mitogen-activated protein kinase-binding protein 1 isoform X1"/>
    <property type="match status" value="1"/>
</dbReference>
<dbReference type="GO" id="GO:0046330">
    <property type="term" value="P:positive regulation of JNK cascade"/>
    <property type="evidence" value="ECO:0007669"/>
    <property type="project" value="TreeGrafter"/>
</dbReference>
<evidence type="ECO:0000256" key="1">
    <source>
        <dbReference type="ARBA" id="ARBA00004123"/>
    </source>
</evidence>
<organism evidence="14 15">
    <name type="scientific">Anas platyrhynchos</name>
    <name type="common">Mallard</name>
    <name type="synonym">Anas boschas</name>
    <dbReference type="NCBI Taxonomy" id="8839"/>
    <lineage>
        <taxon>Eukaryota</taxon>
        <taxon>Metazoa</taxon>
        <taxon>Chordata</taxon>
        <taxon>Craniata</taxon>
        <taxon>Vertebrata</taxon>
        <taxon>Euteleostomi</taxon>
        <taxon>Archelosauria</taxon>
        <taxon>Archosauria</taxon>
        <taxon>Dinosauria</taxon>
        <taxon>Saurischia</taxon>
        <taxon>Theropoda</taxon>
        <taxon>Coelurosauria</taxon>
        <taxon>Aves</taxon>
        <taxon>Neognathae</taxon>
        <taxon>Galloanserae</taxon>
        <taxon>Anseriformes</taxon>
        <taxon>Anatidae</taxon>
        <taxon>Anatinae</taxon>
        <taxon>Anas</taxon>
    </lineage>
</organism>
<proteinExistence type="predicted"/>
<comment type="subcellular location">
    <subcellularLocation>
        <location evidence="2">Cytoplasm</location>
        <location evidence="2">Cytoskeleton</location>
        <location evidence="2">Spindle pole</location>
    </subcellularLocation>
    <subcellularLocation>
        <location evidence="1">Nucleus</location>
    </subcellularLocation>
</comment>
<evidence type="ECO:0000256" key="6">
    <source>
        <dbReference type="ARBA" id="ARBA00022737"/>
    </source>
</evidence>
<feature type="repeat" description="WD" evidence="9">
    <location>
        <begin position="697"/>
        <end position="738"/>
    </location>
</feature>
<evidence type="ECO:0000256" key="9">
    <source>
        <dbReference type="PROSITE-ProRule" id="PRU00221"/>
    </source>
</evidence>
<dbReference type="InterPro" id="IPR056364">
    <property type="entry name" value="WDR62-MABP1_CC"/>
</dbReference>
<feature type="domain" description="MABP1/WDR62 first WD40" evidence="11">
    <location>
        <begin position="54"/>
        <end position="381"/>
    </location>
</feature>
<dbReference type="InterPro" id="IPR015943">
    <property type="entry name" value="WD40/YVTN_repeat-like_dom_sf"/>
</dbReference>
<evidence type="ECO:0000313" key="15">
    <source>
        <dbReference type="Proteomes" id="UP000694400"/>
    </source>
</evidence>
<feature type="region of interest" description="Disordered" evidence="10">
    <location>
        <begin position="877"/>
        <end position="900"/>
    </location>
</feature>
<sequence length="1500" mass="165315">MMSVEGSTITSRIKNLLRSPSIKLRRSKPGNKREDIGSKVTLEKVLGITVSGGRGLACDPRTGLVAYPAGCVVVLFNPRKNKQHHILNSSRKTITALAFSPDGKYLVTGESGHMPAVRVWDVAERTQVAELQEHKYGVACVAFSPSSKYIVSVGYQHDMIVNVWSWKKNIVVAANKVSSKVTAVSFSEDCSYFVTAGNRHIKFWYLDDSKTSKVNATVPLLGRSGLLGELRNNFFADVACGRGKKADSTFCITSSGLLCEFNEKRLLDKWVELRTTVANCISVNHDYIFCGCADGTVRIFNPLNLHFVTTLPKPHFLGTDIASVTEASRLFSGMADAKYPDTIALTFDPTNQWLSCVYNDHSLYVWDVKDPKKVGKVYSALYHSSCVWNVEMYPEVKDNNQSCLPPGSFITCSSDNTIRLWNTESSNIHGTALHRNILSNDLMKIIYVDDNTQVLLDTDYNSGGTADKADTQVMDTKVGIRTVCVSPSGEHLASGDRIGTLRIYELQSLQEMLKVEAHDSEILCLEYSKPDTGLKLLASASRDRLIHVLDAGKDYSLQQTLDEHSSSITAVKFAANDGKVRMISCGADKSIYFRTAQKTGEGVQFTRTHHIVRKTTLYDMDVDPSWKYAAIGCQDRNIRVFNISSGKQKKLYKGSQGEDGTLIKVQTDPSGLYIATSCSDKNLSIFDFYSGECVATMYGHSEIVTGMKFSNDCKHLISVSGDSCIFIWRLSSEMTINMRQRLSDMKQRGKQAEKSPPHKTAGLMRHESISALSSVPALSSDSDKDGEDEGNDEDELSGLQSFHIQSNCNTERDSDPDLTLSRSLSHWEMRRAKEIAAIQRSEAPMSKMPRQRGRWSQPTSNIEMTVKSMLDLRQLESFSVSRSPSRDSLSQNSNGDDREEQADLPVHIDKVGSSIAPQDNQSCVRPQVIRLVSCEEGIFSQELEPSESEECVIYPEQDEIHPTDPSRRLSLSSSNLILDSKPIAPPTQTNGFTPDLLKNGSSHPGDALENNHLLESINTHRAAYVQKKRKSTSEAGRAGMAPGRVIASFPEGPVNAVMRKAQSVHDLVHEDKGPGVISSAKQRPQTLMVVEKDTRPNNCRVLSASLLKMDGSGALLAKDVRTAKPKSYMNPTTSFRAKMSRSVSVGENLYLGYSTEMLTDGRTSPPVPEKTQLSPTTDAEKIKLPPKENVPVKPALQPVVNCSSPKSFHSKLASSNRAHLILDIPKPLPDRPTLASFSPTTKTKTLLEPQSPQSPAGACKKKPSFPEVRTSKRENQTTGSLLPGRENSAGLVKESPMESPVSRTGCQDEPGVTNLKLREFSEVRHLKSPESTLPRCRERITGIGCVLDNQPGLCPLDPIRPRSPTSVTASAQVSESCISVEQCEHVVSELQDSMRKAIHLYRMVLNDTESSTDKDKIAGLLTEAFSLMKKELDSLKDEEELPKVAEVLAQSQDTTRPPNDGSGANLPSPKSLGDEQTLALLEQYSELLLQAVERRMDKKL</sequence>
<dbReference type="SUPFAM" id="SSF50998">
    <property type="entry name" value="Quinoprotein alcohol dehydrogenase-like"/>
    <property type="match status" value="1"/>
</dbReference>
<dbReference type="PROSITE" id="PS50294">
    <property type="entry name" value="WD_REPEATS_REGION"/>
    <property type="match status" value="1"/>
</dbReference>
<evidence type="ECO:0000259" key="13">
    <source>
        <dbReference type="Pfam" id="PF24795"/>
    </source>
</evidence>
<keyword evidence="3" id="KW-0963">Cytoplasm</keyword>
<evidence type="ECO:0000256" key="4">
    <source>
        <dbReference type="ARBA" id="ARBA00022553"/>
    </source>
</evidence>
<dbReference type="InterPro" id="IPR011047">
    <property type="entry name" value="Quinoprotein_ADH-like_sf"/>
</dbReference>
<reference evidence="14" key="2">
    <citation type="submission" date="2025-08" db="UniProtKB">
        <authorList>
            <consortium name="Ensembl"/>
        </authorList>
    </citation>
    <scope>IDENTIFICATION</scope>
</reference>